<dbReference type="SUPFAM" id="SSF52540">
    <property type="entry name" value="P-loop containing nucleoside triphosphate hydrolases"/>
    <property type="match status" value="2"/>
</dbReference>
<dbReference type="EMBL" id="VLLA01000039">
    <property type="protein sequence ID" value="TWI59492.1"/>
    <property type="molecule type" value="Genomic_DNA"/>
</dbReference>
<evidence type="ECO:0000313" key="2">
    <source>
        <dbReference type="Proteomes" id="UP000316291"/>
    </source>
</evidence>
<name>A0A562QRW0_9BRAD</name>
<dbReference type="Gene3D" id="3.40.50.300">
    <property type="entry name" value="P-loop containing nucleotide triphosphate hydrolases"/>
    <property type="match status" value="2"/>
</dbReference>
<dbReference type="RefSeq" id="WP_038967776.1">
    <property type="nucleotide sequence ID" value="NZ_VLLA01000039.1"/>
</dbReference>
<evidence type="ECO:0008006" key="3">
    <source>
        <dbReference type="Google" id="ProtNLM"/>
    </source>
</evidence>
<organism evidence="1 2">
    <name type="scientific">Bradyrhizobium huanghuaihaiense</name>
    <dbReference type="NCBI Taxonomy" id="990078"/>
    <lineage>
        <taxon>Bacteria</taxon>
        <taxon>Pseudomonadati</taxon>
        <taxon>Pseudomonadota</taxon>
        <taxon>Alphaproteobacteria</taxon>
        <taxon>Hyphomicrobiales</taxon>
        <taxon>Nitrobacteraceae</taxon>
        <taxon>Bradyrhizobium</taxon>
    </lineage>
</organism>
<dbReference type="Proteomes" id="UP000316291">
    <property type="component" value="Unassembled WGS sequence"/>
</dbReference>
<dbReference type="OrthoDB" id="5401711at2"/>
<comment type="caution">
    <text evidence="1">The sequence shown here is derived from an EMBL/GenBank/DDBJ whole genome shotgun (WGS) entry which is preliminary data.</text>
</comment>
<gene>
    <name evidence="1" type="ORF">IQ16_07947</name>
</gene>
<keyword evidence="2" id="KW-1185">Reference proteome</keyword>
<protein>
    <recommendedName>
        <fullName evidence="3">Deoxynucleotide monophosphate kinase</fullName>
    </recommendedName>
</protein>
<sequence>MIVIGLKGLIGSGKTTVARHLIENHGFVRGRFAGALKDMLRAYLRYRRCDEATIERMIDGDLKELPTPWLGGKSPRHAMEGLGGHWGRDWMGSEFWIGTETDKLYMGAPKRVVFEDVRHGNEGEAIDRMGGWVIEIVRPGLIPQEHRTEQAQAEVKAHRSVMNYQGDMASTFRQMDIVVADLAARTDRLNVID</sequence>
<dbReference type="AlphaFoldDB" id="A0A562QRW0"/>
<proteinExistence type="predicted"/>
<evidence type="ECO:0000313" key="1">
    <source>
        <dbReference type="EMBL" id="TWI59492.1"/>
    </source>
</evidence>
<accession>A0A562QRW0</accession>
<reference evidence="1 2" key="1">
    <citation type="journal article" date="2015" name="Stand. Genomic Sci.">
        <title>Genomic Encyclopedia of Bacterial and Archaeal Type Strains, Phase III: the genomes of soil and plant-associated and newly described type strains.</title>
        <authorList>
            <person name="Whitman W.B."/>
            <person name="Woyke T."/>
            <person name="Klenk H.P."/>
            <person name="Zhou Y."/>
            <person name="Lilburn T.G."/>
            <person name="Beck B.J."/>
            <person name="De Vos P."/>
            <person name="Vandamme P."/>
            <person name="Eisen J.A."/>
            <person name="Garrity G."/>
            <person name="Hugenholtz P."/>
            <person name="Kyrpides N.C."/>
        </authorList>
    </citation>
    <scope>NUCLEOTIDE SEQUENCE [LARGE SCALE GENOMIC DNA]</scope>
    <source>
        <strain evidence="1 2">CGMCC 1.10948</strain>
    </source>
</reference>
<dbReference type="InterPro" id="IPR027417">
    <property type="entry name" value="P-loop_NTPase"/>
</dbReference>